<keyword evidence="6" id="KW-0503">Monooxygenase</keyword>
<dbReference type="Proteomes" id="UP000186406">
    <property type="component" value="Unassembled WGS sequence"/>
</dbReference>
<dbReference type="GO" id="GO:0005737">
    <property type="term" value="C:cytoplasm"/>
    <property type="evidence" value="ECO:0007669"/>
    <property type="project" value="UniProtKB-SubCell"/>
</dbReference>
<dbReference type="RefSeq" id="WP_084564940.1">
    <property type="nucleotide sequence ID" value="NZ_FRXO01000011.1"/>
</dbReference>
<comment type="catalytic activity">
    <reaction evidence="11">
        <text>dibenzothiophene + FMNH2 + O2 = dibenzothiophene 5-oxide + FMN + H2O + H(+)</text>
        <dbReference type="Rhea" id="RHEA:49076"/>
        <dbReference type="ChEBI" id="CHEBI:15377"/>
        <dbReference type="ChEBI" id="CHEBI:15378"/>
        <dbReference type="ChEBI" id="CHEBI:15379"/>
        <dbReference type="ChEBI" id="CHEBI:23681"/>
        <dbReference type="ChEBI" id="CHEBI:23683"/>
        <dbReference type="ChEBI" id="CHEBI:57618"/>
        <dbReference type="ChEBI" id="CHEBI:58210"/>
    </reaction>
</comment>
<dbReference type="InterPro" id="IPR046373">
    <property type="entry name" value="Acyl-CoA_Oxase/DH_mid-dom_sf"/>
</dbReference>
<dbReference type="GO" id="GO:0050660">
    <property type="term" value="F:flavin adenine dinucleotide binding"/>
    <property type="evidence" value="ECO:0007669"/>
    <property type="project" value="InterPro"/>
</dbReference>
<dbReference type="GO" id="GO:0006552">
    <property type="term" value="P:L-leucine catabolic process"/>
    <property type="evidence" value="ECO:0007669"/>
    <property type="project" value="TreeGrafter"/>
</dbReference>
<evidence type="ECO:0000256" key="6">
    <source>
        <dbReference type="ARBA" id="ARBA00023033"/>
    </source>
</evidence>
<dbReference type="PIRSF" id="PIRSF016578">
    <property type="entry name" value="HsaA"/>
    <property type="match status" value="1"/>
</dbReference>
<reference evidence="17 18" key="1">
    <citation type="submission" date="2016-12" db="EMBL/GenBank/DDBJ databases">
        <authorList>
            <person name="Song W.-J."/>
            <person name="Kurnit D.M."/>
        </authorList>
    </citation>
    <scope>NUCLEOTIDE SEQUENCE [LARGE SCALE GENOMIC DNA]</scope>
    <source>
        <strain evidence="17 18">DSM 19599</strain>
    </source>
</reference>
<dbReference type="Gene3D" id="1.20.140.10">
    <property type="entry name" value="Butyryl-CoA Dehydrogenase, subunit A, domain 3"/>
    <property type="match status" value="1"/>
</dbReference>
<keyword evidence="2" id="KW-0285">Flavoprotein</keyword>
<dbReference type="InterPro" id="IPR036250">
    <property type="entry name" value="AcylCo_DH-like_C"/>
</dbReference>
<evidence type="ECO:0000256" key="1">
    <source>
        <dbReference type="ARBA" id="ARBA00004496"/>
    </source>
</evidence>
<dbReference type="Gene3D" id="2.40.110.10">
    <property type="entry name" value="Butyryl-CoA Dehydrogenase, subunit A, domain 2"/>
    <property type="match status" value="1"/>
</dbReference>
<dbReference type="InterPro" id="IPR009100">
    <property type="entry name" value="AcylCoA_DH/oxidase_NM_dom_sf"/>
</dbReference>
<dbReference type="PANTHER" id="PTHR43884:SF12">
    <property type="entry name" value="ISOVALERYL-COA DEHYDROGENASE, MITOCHONDRIAL-RELATED"/>
    <property type="match status" value="1"/>
</dbReference>
<dbReference type="AlphaFoldDB" id="A0A1M7ZQG1"/>
<comment type="similarity">
    <text evidence="8">Belongs to the DszC flavin monooxygenase family.</text>
</comment>
<feature type="domain" description="Acyl-CoA oxidase/dehydrogenase middle" evidence="14">
    <location>
        <begin position="153"/>
        <end position="234"/>
    </location>
</feature>
<organism evidence="17 18">
    <name type="scientific">Pseudoxanthobacter soli DSM 19599</name>
    <dbReference type="NCBI Taxonomy" id="1123029"/>
    <lineage>
        <taxon>Bacteria</taxon>
        <taxon>Pseudomonadati</taxon>
        <taxon>Pseudomonadota</taxon>
        <taxon>Alphaproteobacteria</taxon>
        <taxon>Hyphomicrobiales</taxon>
        <taxon>Segnochrobactraceae</taxon>
        <taxon>Pseudoxanthobacter</taxon>
    </lineage>
</organism>
<evidence type="ECO:0000256" key="13">
    <source>
        <dbReference type="ARBA" id="ARBA00049456"/>
    </source>
</evidence>
<protein>
    <recommendedName>
        <fullName evidence="10">Dibenzothiophene monooxygenase</fullName>
        <ecNumber evidence="9">1.14.14.21</ecNumber>
    </recommendedName>
</protein>
<comment type="subcellular location">
    <subcellularLocation>
        <location evidence="1">Cytoplasm</location>
    </subcellularLocation>
</comment>
<evidence type="ECO:0000256" key="9">
    <source>
        <dbReference type="ARBA" id="ARBA00034328"/>
    </source>
</evidence>
<feature type="domain" description="Acyl-CoA dehydrogenase/oxidase N-terminal" evidence="15">
    <location>
        <begin position="38"/>
        <end position="139"/>
    </location>
</feature>
<dbReference type="OrthoDB" id="6184213at2"/>
<feature type="domain" description="Acyl-CoA dehydrogenase C-terminal" evidence="16">
    <location>
        <begin position="260"/>
        <end position="393"/>
    </location>
</feature>
<keyword evidence="18" id="KW-1185">Reference proteome</keyword>
<dbReference type="PANTHER" id="PTHR43884">
    <property type="entry name" value="ACYL-COA DEHYDROGENASE"/>
    <property type="match status" value="1"/>
</dbReference>
<evidence type="ECO:0000256" key="8">
    <source>
        <dbReference type="ARBA" id="ARBA00034317"/>
    </source>
</evidence>
<gene>
    <name evidence="17" type="ORF">SAMN02745172_03823</name>
</gene>
<dbReference type="EMBL" id="FRXO01000011">
    <property type="protein sequence ID" value="SHO67150.1"/>
    <property type="molecule type" value="Genomic_DNA"/>
</dbReference>
<dbReference type="InterPro" id="IPR013107">
    <property type="entry name" value="Acyl-CoA_DH_C"/>
</dbReference>
<dbReference type="Pfam" id="PF08028">
    <property type="entry name" value="Acyl-CoA_dh_2"/>
    <property type="match status" value="1"/>
</dbReference>
<dbReference type="STRING" id="1123029.SAMN02745172_03823"/>
<dbReference type="SUPFAM" id="SSF56645">
    <property type="entry name" value="Acyl-CoA dehydrogenase NM domain-like"/>
    <property type="match status" value="1"/>
</dbReference>
<keyword evidence="4" id="KW-0547">Nucleotide-binding</keyword>
<comment type="catalytic activity">
    <reaction evidence="13">
        <text>dibenzothiophene + 2 FMNH2 + 2 O2 = dibenzothiophene 5,5-dioxide + 2 FMN + 2 H2O + 2 H(+)</text>
        <dbReference type="Rhea" id="RHEA:49072"/>
        <dbReference type="ChEBI" id="CHEBI:15377"/>
        <dbReference type="ChEBI" id="CHEBI:15378"/>
        <dbReference type="ChEBI" id="CHEBI:15379"/>
        <dbReference type="ChEBI" id="CHEBI:23681"/>
        <dbReference type="ChEBI" id="CHEBI:57618"/>
        <dbReference type="ChEBI" id="CHEBI:58210"/>
        <dbReference type="ChEBI" id="CHEBI:90356"/>
        <dbReference type="EC" id="1.14.14.21"/>
    </reaction>
</comment>
<keyword evidence="3" id="KW-0288">FMN</keyword>
<dbReference type="InterPro" id="IPR023922">
    <property type="entry name" value="S04_starv_induced_SfnB"/>
</dbReference>
<dbReference type="Gene3D" id="1.10.540.10">
    <property type="entry name" value="Acyl-CoA dehydrogenase/oxidase, N-terminal domain"/>
    <property type="match status" value="1"/>
</dbReference>
<evidence type="ECO:0000256" key="10">
    <source>
        <dbReference type="ARBA" id="ARBA00034345"/>
    </source>
</evidence>
<evidence type="ECO:0000256" key="2">
    <source>
        <dbReference type="ARBA" id="ARBA00022630"/>
    </source>
</evidence>
<dbReference type="InterPro" id="IPR006091">
    <property type="entry name" value="Acyl-CoA_Oxase/DH_mid-dom"/>
</dbReference>
<dbReference type="SUPFAM" id="SSF47203">
    <property type="entry name" value="Acyl-CoA dehydrogenase C-terminal domain-like"/>
    <property type="match status" value="1"/>
</dbReference>
<keyword evidence="5" id="KW-0560">Oxidoreductase</keyword>
<evidence type="ECO:0000259" key="16">
    <source>
        <dbReference type="Pfam" id="PF08028"/>
    </source>
</evidence>
<proteinExistence type="inferred from homology"/>
<evidence type="ECO:0000313" key="18">
    <source>
        <dbReference type="Proteomes" id="UP000186406"/>
    </source>
</evidence>
<evidence type="ECO:0000256" key="3">
    <source>
        <dbReference type="ARBA" id="ARBA00022643"/>
    </source>
</evidence>
<dbReference type="InterPro" id="IPR037069">
    <property type="entry name" value="AcylCoA_DH/ox_N_sf"/>
</dbReference>
<dbReference type="Pfam" id="PF02771">
    <property type="entry name" value="Acyl-CoA_dh_N"/>
    <property type="match status" value="1"/>
</dbReference>
<evidence type="ECO:0000259" key="15">
    <source>
        <dbReference type="Pfam" id="PF02771"/>
    </source>
</evidence>
<name>A0A1M7ZQG1_9HYPH</name>
<dbReference type="InterPro" id="IPR013786">
    <property type="entry name" value="AcylCoA_DH/ox_N"/>
</dbReference>
<evidence type="ECO:0000256" key="12">
    <source>
        <dbReference type="ARBA" id="ARBA00048445"/>
    </source>
</evidence>
<accession>A0A1M7ZQG1</accession>
<evidence type="ECO:0000256" key="5">
    <source>
        <dbReference type="ARBA" id="ARBA00023002"/>
    </source>
</evidence>
<dbReference type="EC" id="1.14.14.21" evidence="9"/>
<evidence type="ECO:0000256" key="11">
    <source>
        <dbReference type="ARBA" id="ARBA00047859"/>
    </source>
</evidence>
<evidence type="ECO:0000256" key="7">
    <source>
        <dbReference type="ARBA" id="ARBA00034307"/>
    </source>
</evidence>
<dbReference type="GO" id="GO:0008470">
    <property type="term" value="F:3-methylbutanoyl-CoA dehydrogenase activity"/>
    <property type="evidence" value="ECO:0007669"/>
    <property type="project" value="TreeGrafter"/>
</dbReference>
<dbReference type="NCBIfam" id="TIGR04022">
    <property type="entry name" value="sulfur_SfnB"/>
    <property type="match status" value="1"/>
</dbReference>
<evidence type="ECO:0000259" key="14">
    <source>
        <dbReference type="Pfam" id="PF02770"/>
    </source>
</evidence>
<evidence type="ECO:0000256" key="4">
    <source>
        <dbReference type="ARBA" id="ARBA00022741"/>
    </source>
</evidence>
<dbReference type="Pfam" id="PF02770">
    <property type="entry name" value="Acyl-CoA_dh_M"/>
    <property type="match status" value="1"/>
</dbReference>
<evidence type="ECO:0000313" key="17">
    <source>
        <dbReference type="EMBL" id="SHO67150.1"/>
    </source>
</evidence>
<comment type="catalytic activity">
    <reaction evidence="12">
        <text>dibenzothiophene 5-oxide + FMNH2 + O2 = dibenzothiophene 5,5-dioxide + FMN + H2O + H(+)</text>
        <dbReference type="Rhea" id="RHEA:49080"/>
        <dbReference type="ChEBI" id="CHEBI:15377"/>
        <dbReference type="ChEBI" id="CHEBI:15378"/>
        <dbReference type="ChEBI" id="CHEBI:15379"/>
        <dbReference type="ChEBI" id="CHEBI:23683"/>
        <dbReference type="ChEBI" id="CHEBI:57618"/>
        <dbReference type="ChEBI" id="CHEBI:58210"/>
        <dbReference type="ChEBI" id="CHEBI:90356"/>
    </reaction>
</comment>
<sequence length="418" mass="44851">MSTSQSAPVIAAPFTDEPPAFNRSPDAHCITTDAEAIAVARVLAAEFAAGAAERDRERRLPAAELDRFSASGLWGITVPRAYGGAQVSFATLAEVIATISAADPSIGQIPQNHLAALDAIRVTASEAQKRLWFGRVLQGYRLGNAFSEANSRHVGAFETTLRPTGEGDFAVNGRKFYATGALFAHYIHIGAVDADGNVVLAIVPRDTPGLKIIDTWSGFGQRTTASGNVEIEGVRVGPEGVIPAYLGGTSPSSNGAVSQIIQAAVDVGIARAAIDDTIRFVRERSRPWIDSGKEQASEDVFTIAQIGDLKTRLHAAEALLKRAGEAIDTIYEAPTEDAVAEVSTRVAEAKVLTTDIAILASNKLHELAGTRSTLGQFNLDRHWRNARTHTLHDPVRWKYFHIGNWVLNGVVPPRHAWN</sequence>
<dbReference type="GO" id="GO:0004497">
    <property type="term" value="F:monooxygenase activity"/>
    <property type="evidence" value="ECO:0007669"/>
    <property type="project" value="UniProtKB-KW"/>
</dbReference>
<comment type="pathway">
    <text evidence="7">Sulfur metabolism; dibenzothiophene degradation.</text>
</comment>